<gene>
    <name evidence="2" type="primary">NYs-1_192R</name>
    <name evidence="2" type="ORF">PBCVNYs1_192R</name>
</gene>
<accession>M1I325</accession>
<keyword evidence="1" id="KW-0175">Coiled coil</keyword>
<name>M1I325_9PHYC</name>
<dbReference type="EMBL" id="JX997183">
    <property type="protein sequence ID" value="AGE58632.1"/>
    <property type="molecule type" value="Genomic_DNA"/>
</dbReference>
<feature type="coiled-coil region" evidence="1">
    <location>
        <begin position="69"/>
        <end position="126"/>
    </location>
</feature>
<evidence type="ECO:0000313" key="2">
    <source>
        <dbReference type="EMBL" id="AGE58632.1"/>
    </source>
</evidence>
<dbReference type="GeneID" id="40525496"/>
<reference evidence="2" key="1">
    <citation type="submission" date="2012-10" db="EMBL/GenBank/DDBJ databases">
        <title>Towards defining the chloroviruses: a genomic journey through a genus of large DNA viruses.</title>
        <authorList>
            <person name="Jeanniard A."/>
            <person name="Dunigan D.D."/>
            <person name="Gurnon J.R."/>
            <person name="Agarkova I."/>
            <person name="Kang M."/>
            <person name="Vitek J."/>
            <person name="Duncan G."/>
            <person name="McClung O.W."/>
            <person name="Larsen M."/>
            <person name="Claverie J.-M."/>
            <person name="Van Etten J.L."/>
            <person name="Blanc G."/>
        </authorList>
    </citation>
    <scope>NUCLEOTIDE SEQUENCE</scope>
</reference>
<proteinExistence type="predicted"/>
<organism evidence="2">
    <name type="scientific">Paramecium bursaria Chlorella virus NYs1</name>
    <dbReference type="NCBI Taxonomy" id="83442"/>
    <lineage>
        <taxon>Viruses</taxon>
        <taxon>Varidnaviria</taxon>
        <taxon>Bamfordvirae</taxon>
        <taxon>Nucleocytoviricota</taxon>
        <taxon>Megaviricetes</taxon>
        <taxon>Algavirales</taxon>
        <taxon>Phycodnaviridae</taxon>
        <taxon>Chlorovirus</taxon>
        <taxon>Chlorovirus newyorkense</taxon>
    </lineage>
</organism>
<sequence length="145" mass="16393">MAAKRIVKKKVTFSNATGKPLASVKYINKEGKSVKLTPMTRKQTPAKLDTIHLKKMRAEAIARKRVNDAKDHVDMVKKAEKNIEKLHANVTKKMKKTTKPAELAHLKAQANRLNTMKKSINAKKNNVMISFDLAKNKLRAQQRHG</sequence>
<dbReference type="KEGG" id="vg:40525496"/>
<dbReference type="RefSeq" id="YP_009665277.1">
    <property type="nucleotide sequence ID" value="NC_043235.1"/>
</dbReference>
<protein>
    <submittedName>
        <fullName evidence="2">Uncharacterized protein</fullName>
    </submittedName>
</protein>
<evidence type="ECO:0000256" key="1">
    <source>
        <dbReference type="SAM" id="Coils"/>
    </source>
</evidence>